<name>A0A8H7ERM0_9FUNG</name>
<gene>
    <name evidence="5" type="ORF">EC973_003855</name>
</gene>
<feature type="repeat" description="WD" evidence="3">
    <location>
        <begin position="290"/>
        <end position="321"/>
    </location>
</feature>
<comment type="caution">
    <text evidence="5">The sequence shown here is derived from an EMBL/GenBank/DDBJ whole genome shotgun (WGS) entry which is preliminary data.</text>
</comment>
<dbReference type="PROSITE" id="PS00678">
    <property type="entry name" value="WD_REPEATS_1"/>
    <property type="match status" value="1"/>
</dbReference>
<organism evidence="5 6">
    <name type="scientific">Apophysomyces ossiformis</name>
    <dbReference type="NCBI Taxonomy" id="679940"/>
    <lineage>
        <taxon>Eukaryota</taxon>
        <taxon>Fungi</taxon>
        <taxon>Fungi incertae sedis</taxon>
        <taxon>Mucoromycota</taxon>
        <taxon>Mucoromycotina</taxon>
        <taxon>Mucoromycetes</taxon>
        <taxon>Mucorales</taxon>
        <taxon>Mucorineae</taxon>
        <taxon>Mucoraceae</taxon>
        <taxon>Apophysomyces</taxon>
    </lineage>
</organism>
<dbReference type="InterPro" id="IPR015943">
    <property type="entry name" value="WD40/YVTN_repeat-like_dom_sf"/>
</dbReference>
<dbReference type="GO" id="GO:0043161">
    <property type="term" value="P:proteasome-mediated ubiquitin-dependent protein catabolic process"/>
    <property type="evidence" value="ECO:0007669"/>
    <property type="project" value="TreeGrafter"/>
</dbReference>
<dbReference type="GO" id="GO:0034657">
    <property type="term" value="C:GID complex"/>
    <property type="evidence" value="ECO:0007669"/>
    <property type="project" value="TreeGrafter"/>
</dbReference>
<reference evidence="5" key="1">
    <citation type="submission" date="2020-01" db="EMBL/GenBank/DDBJ databases">
        <title>Genome Sequencing of Three Apophysomyces-Like Fungal Strains Confirms a Novel Fungal Genus in the Mucoromycota with divergent Burkholderia-like Endosymbiotic Bacteria.</title>
        <authorList>
            <person name="Stajich J.E."/>
            <person name="Macias A.M."/>
            <person name="Carter-House D."/>
            <person name="Lovett B."/>
            <person name="Kasson L.R."/>
            <person name="Berry K."/>
            <person name="Grigoriev I."/>
            <person name="Chang Y."/>
            <person name="Spatafora J."/>
            <person name="Kasson M.T."/>
        </authorList>
    </citation>
    <scope>NUCLEOTIDE SEQUENCE</scope>
    <source>
        <strain evidence="5">NRRL A-21654</strain>
    </source>
</reference>
<dbReference type="PANTHER" id="PTHR22838">
    <property type="entry name" value="WD REPEAT PROTEIN 26-RELATED"/>
    <property type="match status" value="1"/>
</dbReference>
<dbReference type="PROSITE" id="PS50082">
    <property type="entry name" value="WD_REPEATS_2"/>
    <property type="match status" value="2"/>
</dbReference>
<keyword evidence="1 3" id="KW-0853">WD repeat</keyword>
<evidence type="ECO:0000256" key="2">
    <source>
        <dbReference type="ARBA" id="ARBA00022737"/>
    </source>
</evidence>
<feature type="domain" description="CTLH" evidence="4">
    <location>
        <begin position="62"/>
        <end position="119"/>
    </location>
</feature>
<dbReference type="AlphaFoldDB" id="A0A8H7ERM0"/>
<dbReference type="Pfam" id="PF23627">
    <property type="entry name" value="LisH_WDR26"/>
    <property type="match status" value="1"/>
</dbReference>
<dbReference type="Pfam" id="PF21889">
    <property type="entry name" value="TPR1-like_2nd"/>
    <property type="match status" value="1"/>
</dbReference>
<dbReference type="Proteomes" id="UP000605846">
    <property type="component" value="Unassembled WGS sequence"/>
</dbReference>
<dbReference type="SUPFAM" id="SSF50978">
    <property type="entry name" value="WD40 repeat-like"/>
    <property type="match status" value="1"/>
</dbReference>
<dbReference type="SMART" id="SM00668">
    <property type="entry name" value="CTLH"/>
    <property type="match status" value="1"/>
</dbReference>
<dbReference type="InterPro" id="IPR036322">
    <property type="entry name" value="WD40_repeat_dom_sf"/>
</dbReference>
<keyword evidence="2" id="KW-0677">Repeat</keyword>
<dbReference type="PROSITE" id="PS50896">
    <property type="entry name" value="LISH"/>
    <property type="match status" value="1"/>
</dbReference>
<evidence type="ECO:0000256" key="1">
    <source>
        <dbReference type="ARBA" id="ARBA00022574"/>
    </source>
</evidence>
<feature type="repeat" description="WD" evidence="3">
    <location>
        <begin position="235"/>
        <end position="276"/>
    </location>
</feature>
<evidence type="ECO:0000259" key="4">
    <source>
        <dbReference type="PROSITE" id="PS50897"/>
    </source>
</evidence>
<dbReference type="InterPro" id="IPR054080">
    <property type="entry name" value="TPR1-like_2nd"/>
</dbReference>
<keyword evidence="6" id="KW-1185">Reference proteome</keyword>
<protein>
    <recommendedName>
        <fullName evidence="4">CTLH domain-containing protein</fullName>
    </recommendedName>
</protein>
<dbReference type="InterPro" id="IPR019775">
    <property type="entry name" value="WD40_repeat_CS"/>
</dbReference>
<dbReference type="OrthoDB" id="972532at2759"/>
<dbReference type="InterPro" id="IPR051350">
    <property type="entry name" value="WD_repeat-ST_regulator"/>
</dbReference>
<accession>A0A8H7ERM0</accession>
<dbReference type="PROSITE" id="PS50294">
    <property type="entry name" value="WD_REPEATS_REGION"/>
    <property type="match status" value="1"/>
</dbReference>
<dbReference type="Gene3D" id="2.130.10.10">
    <property type="entry name" value="YVTN repeat-like/Quinoprotein amine dehydrogenase"/>
    <property type="match status" value="1"/>
</dbReference>
<dbReference type="InterPro" id="IPR006595">
    <property type="entry name" value="CTLH_C"/>
</dbReference>
<dbReference type="InterPro" id="IPR001680">
    <property type="entry name" value="WD40_rpt"/>
</dbReference>
<sequence length="460" mass="52366">MHITQNDLVSQKSESNGESITVDSLGRVRKDELVRVLVQSLQNLGYRDAAEILEHESGITMEPETVVQFRQAVLQGAWSRAESILSSLPFLDPEDLSKATLLLRQQHFLELLESRKVMKALYVLRNDMTPLSYDTERLHQLSSLVLCSSAEDVRRQAQWDGAAGHSREQLLVDLQRYIIPSVMIPKDRLTTLIHQAFEWQRRECLYHSSTEARFSLFSDHVCDKSGFPSTTIQILEGHTDEVWHVAFSNNGQYLASASRDSTCIIWDMKTFEMVHVLSAAHQFDGSSYTAWSPDDSKILVCDSGDNCLRLWNVESGELLHTFSEHKDQNVNGRIVNRWSGKRVLDMKLSSDAKRLVTATYEKYIEIYSLDCFRLTAICQFSECSRITSLTLSHNGQYALVNIEDPPELHLWDLETQTLVHKYSGHRQHSCIIRSTFGGENDAFVLSGSEGTSIIIYVMRV</sequence>
<dbReference type="PROSITE" id="PS50897">
    <property type="entry name" value="CTLH"/>
    <property type="match status" value="1"/>
</dbReference>
<dbReference type="PANTHER" id="PTHR22838:SF0">
    <property type="entry name" value="WD REPEAT-CONTAINING PROTEIN 26"/>
    <property type="match status" value="1"/>
</dbReference>
<dbReference type="Pfam" id="PF00400">
    <property type="entry name" value="WD40"/>
    <property type="match status" value="2"/>
</dbReference>
<evidence type="ECO:0000313" key="6">
    <source>
        <dbReference type="Proteomes" id="UP000605846"/>
    </source>
</evidence>
<evidence type="ECO:0000256" key="3">
    <source>
        <dbReference type="PROSITE-ProRule" id="PRU00221"/>
    </source>
</evidence>
<evidence type="ECO:0000313" key="5">
    <source>
        <dbReference type="EMBL" id="KAF7729776.1"/>
    </source>
</evidence>
<dbReference type="EMBL" id="JABAYA010000022">
    <property type="protein sequence ID" value="KAF7729776.1"/>
    <property type="molecule type" value="Genomic_DNA"/>
</dbReference>
<proteinExistence type="predicted"/>
<dbReference type="InterPro" id="IPR006594">
    <property type="entry name" value="LisH"/>
</dbReference>
<dbReference type="SMART" id="SM00320">
    <property type="entry name" value="WD40"/>
    <property type="match status" value="4"/>
</dbReference>